<protein>
    <submittedName>
        <fullName evidence="1">Uncharacterized protein</fullName>
    </submittedName>
</protein>
<evidence type="ECO:0000313" key="2">
    <source>
        <dbReference type="Proteomes" id="UP001178461"/>
    </source>
</evidence>
<name>A0AA35JUS6_9SAUR</name>
<dbReference type="Proteomes" id="UP001178461">
    <property type="component" value="Chromosome 2"/>
</dbReference>
<sequence length="52" mass="5507">MANLEVNTEFATICACMEAASAICPCAQAAVDSTHVQKHAAAECTHAQRHLH</sequence>
<dbReference type="AlphaFoldDB" id="A0AA35JUS6"/>
<keyword evidence="2" id="KW-1185">Reference proteome</keyword>
<accession>A0AA35JUS6</accession>
<gene>
    <name evidence="1" type="ORF">PODLI_1B011972</name>
</gene>
<evidence type="ECO:0000313" key="1">
    <source>
        <dbReference type="EMBL" id="CAI5766445.1"/>
    </source>
</evidence>
<dbReference type="EMBL" id="OX395127">
    <property type="protein sequence ID" value="CAI5766445.1"/>
    <property type="molecule type" value="Genomic_DNA"/>
</dbReference>
<proteinExistence type="predicted"/>
<reference evidence="1" key="1">
    <citation type="submission" date="2022-12" db="EMBL/GenBank/DDBJ databases">
        <authorList>
            <person name="Alioto T."/>
            <person name="Alioto T."/>
            <person name="Gomez Garrido J."/>
        </authorList>
    </citation>
    <scope>NUCLEOTIDE SEQUENCE</scope>
</reference>
<organism evidence="1 2">
    <name type="scientific">Podarcis lilfordi</name>
    <name type="common">Lilford's wall lizard</name>
    <dbReference type="NCBI Taxonomy" id="74358"/>
    <lineage>
        <taxon>Eukaryota</taxon>
        <taxon>Metazoa</taxon>
        <taxon>Chordata</taxon>
        <taxon>Craniata</taxon>
        <taxon>Vertebrata</taxon>
        <taxon>Euteleostomi</taxon>
        <taxon>Lepidosauria</taxon>
        <taxon>Squamata</taxon>
        <taxon>Bifurcata</taxon>
        <taxon>Unidentata</taxon>
        <taxon>Episquamata</taxon>
        <taxon>Laterata</taxon>
        <taxon>Lacertibaenia</taxon>
        <taxon>Lacertidae</taxon>
        <taxon>Podarcis</taxon>
    </lineage>
</organism>